<accession>A0A7V6CEB4</accession>
<dbReference type="PANTHER" id="PTHR36530">
    <property type="entry name" value="INHIBITOR OF CYSTEINE PEPTIDASE"/>
    <property type="match status" value="1"/>
</dbReference>
<keyword evidence="1" id="KW-0646">Protease inhibitor</keyword>
<dbReference type="EMBL" id="DRWR01000124">
    <property type="protein sequence ID" value="HHQ16683.1"/>
    <property type="molecule type" value="Genomic_DNA"/>
</dbReference>
<organism evidence="4">
    <name type="scientific">Thermodesulfobacterium geofontis</name>
    <dbReference type="NCBI Taxonomy" id="1295609"/>
    <lineage>
        <taxon>Bacteria</taxon>
        <taxon>Pseudomonadati</taxon>
        <taxon>Thermodesulfobacteriota</taxon>
        <taxon>Thermodesulfobacteria</taxon>
        <taxon>Thermodesulfobacteriales</taxon>
        <taxon>Thermodesulfobacteriaceae</taxon>
        <taxon>Thermodesulfobacterium</taxon>
    </lineage>
</organism>
<evidence type="ECO:0000256" key="1">
    <source>
        <dbReference type="ARBA" id="ARBA00022690"/>
    </source>
</evidence>
<sequence>MQILTFLFILFLISCTAIKNNINEPFLKVNKNYHDKEIYLKKGKIFEIHLEENPSTGYEWHFFQLDKDLFEIISIEKQPKSKFIGAPVIGIWKIKALKSGESKIIMKYYRDWEGVEKAVDNFEVRTIISDE</sequence>
<name>A0A7V6CEB4_9BACT</name>
<evidence type="ECO:0000256" key="2">
    <source>
        <dbReference type="ARBA" id="ARBA00022704"/>
    </source>
</evidence>
<dbReference type="SUPFAM" id="SSF141066">
    <property type="entry name" value="ICP-like"/>
    <property type="match status" value="1"/>
</dbReference>
<comment type="caution">
    <text evidence="4">The sequence shown here is derived from an EMBL/GenBank/DDBJ whole genome shotgun (WGS) entry which is preliminary data.</text>
</comment>
<dbReference type="PANTHER" id="PTHR36530:SF1">
    <property type="entry name" value="AMOEBIASIN-1"/>
    <property type="match status" value="1"/>
</dbReference>
<proteinExistence type="predicted"/>
<dbReference type="GO" id="GO:0004869">
    <property type="term" value="F:cysteine-type endopeptidase inhibitor activity"/>
    <property type="evidence" value="ECO:0007669"/>
    <property type="project" value="UniProtKB-KW"/>
</dbReference>
<keyword evidence="2" id="KW-0789">Thiol protease inhibitor</keyword>
<reference evidence="4" key="1">
    <citation type="journal article" date="2020" name="mSystems">
        <title>Genome- and Community-Level Interaction Insights into Carbon Utilization and Element Cycling Functions of Hydrothermarchaeota in Hydrothermal Sediment.</title>
        <authorList>
            <person name="Zhou Z."/>
            <person name="Liu Y."/>
            <person name="Xu W."/>
            <person name="Pan J."/>
            <person name="Luo Z.H."/>
            <person name="Li M."/>
        </authorList>
    </citation>
    <scope>NUCLEOTIDE SEQUENCE [LARGE SCALE GENOMIC DNA]</scope>
    <source>
        <strain evidence="4">SpSt-106</strain>
    </source>
</reference>
<gene>
    <name evidence="4" type="ORF">ENM15_07725</name>
</gene>
<protein>
    <recommendedName>
        <fullName evidence="3">Proteinase inhibitor I42 chagasin domain-containing protein</fullName>
    </recommendedName>
</protein>
<dbReference type="InterPro" id="IPR036331">
    <property type="entry name" value="Chagasin-like_sf"/>
</dbReference>
<evidence type="ECO:0000313" key="4">
    <source>
        <dbReference type="EMBL" id="HHQ16683.1"/>
    </source>
</evidence>
<dbReference type="Gene3D" id="2.60.40.2020">
    <property type="match status" value="1"/>
</dbReference>
<dbReference type="InterPro" id="IPR018990">
    <property type="entry name" value="Prot_inh_I42_chagasin"/>
</dbReference>
<dbReference type="Pfam" id="PF09394">
    <property type="entry name" value="Inhibitor_I42"/>
    <property type="match status" value="1"/>
</dbReference>
<feature type="domain" description="Proteinase inhibitor I42 chagasin" evidence="3">
    <location>
        <begin position="40"/>
        <end position="124"/>
    </location>
</feature>
<dbReference type="InterPro" id="IPR052781">
    <property type="entry name" value="Cys_protease_inhibitor_I42"/>
</dbReference>
<dbReference type="AlphaFoldDB" id="A0A7V6CEB4"/>
<evidence type="ECO:0000259" key="3">
    <source>
        <dbReference type="Pfam" id="PF09394"/>
    </source>
</evidence>